<evidence type="ECO:0000313" key="1">
    <source>
        <dbReference type="EMBL" id="KAH7684933.1"/>
    </source>
</evidence>
<reference evidence="2" key="1">
    <citation type="journal article" date="2022" name="Nat. Commun.">
        <title>Chromosome evolution and the genetic basis of agronomically important traits in greater yam.</title>
        <authorList>
            <person name="Bredeson J.V."/>
            <person name="Lyons J.B."/>
            <person name="Oniyinde I.O."/>
            <person name="Okereke N.R."/>
            <person name="Kolade O."/>
            <person name="Nnabue I."/>
            <person name="Nwadili C.O."/>
            <person name="Hribova E."/>
            <person name="Parker M."/>
            <person name="Nwogha J."/>
            <person name="Shu S."/>
            <person name="Carlson J."/>
            <person name="Kariba R."/>
            <person name="Muthemba S."/>
            <person name="Knop K."/>
            <person name="Barton G.J."/>
            <person name="Sherwood A.V."/>
            <person name="Lopez-Montes A."/>
            <person name="Asiedu R."/>
            <person name="Jamnadass R."/>
            <person name="Muchugi A."/>
            <person name="Goodstein D."/>
            <person name="Egesi C.N."/>
            <person name="Featherston J."/>
            <person name="Asfaw A."/>
            <person name="Simpson G.G."/>
            <person name="Dolezel J."/>
            <person name="Hendre P.S."/>
            <person name="Van Deynze A."/>
            <person name="Kumar P.L."/>
            <person name="Obidiegwu J.E."/>
            <person name="Bhattacharjee R."/>
            <person name="Rokhsar D.S."/>
        </authorList>
    </citation>
    <scope>NUCLEOTIDE SEQUENCE [LARGE SCALE GENOMIC DNA]</scope>
    <source>
        <strain evidence="2">cv. TDa95/00328</strain>
    </source>
</reference>
<keyword evidence="2" id="KW-1185">Reference proteome</keyword>
<dbReference type="EMBL" id="CM037014">
    <property type="protein sequence ID" value="KAH7684933.1"/>
    <property type="molecule type" value="Genomic_DNA"/>
</dbReference>
<accession>A0ACB7WAX8</accession>
<protein>
    <submittedName>
        <fullName evidence="1">Protein Mei2 essential for commitment to meiosis and related proteins protein</fullName>
    </submittedName>
</protein>
<comment type="caution">
    <text evidence="1">The sequence shown here is derived from an EMBL/GenBank/DDBJ whole genome shotgun (WGS) entry which is preliminary data.</text>
</comment>
<name>A0ACB7WAX8_DIOAL</name>
<evidence type="ECO:0000313" key="2">
    <source>
        <dbReference type="Proteomes" id="UP000827976"/>
    </source>
</evidence>
<organism evidence="1 2">
    <name type="scientific">Dioscorea alata</name>
    <name type="common">Purple yam</name>
    <dbReference type="NCBI Taxonomy" id="55571"/>
    <lineage>
        <taxon>Eukaryota</taxon>
        <taxon>Viridiplantae</taxon>
        <taxon>Streptophyta</taxon>
        <taxon>Embryophyta</taxon>
        <taxon>Tracheophyta</taxon>
        <taxon>Spermatophyta</taxon>
        <taxon>Magnoliopsida</taxon>
        <taxon>Liliopsida</taxon>
        <taxon>Dioscoreales</taxon>
        <taxon>Dioscoreaceae</taxon>
        <taxon>Dioscorea</taxon>
    </lineage>
</organism>
<sequence length="621" mass="67687">MERAGSLDPKAEEFYPSFSFALAAQPMVPPQFYIQYQQAPAPAAAAAVPGQYVMTGQMVEEEEGRRGVEVSFVPRGVSVEMVRVAMEEFGGVRAVEMGGVGEEGKVIVHFYDLRSAQAAVVEIREQHVRQQLRLGQQYGVVPGGWGAAAATVEQAGVVYWMYGGGGGMSGGRGLIGGQAVWANFTDKELDGPNQGSLCILNAGGQGLSLDAIRQVFESFGGVKEVREVAHGQQQKKVVLVVEFFDTRDAARALSELRDKQVLGMQLMIEFNKPKSSSGQQKRRSGVQQNLPLPPRLMGKTSNTNTGQSQRWSQIKGGRGGVADGGESMGLIKRTSITTNSISGGIRRGKNNNNNNSSSSSSSSSSFKQQQRWKNHNHGIIKSEVSMFLFKEDVDTKESSSSSSSSSPSCRDSRTTVMIKNIPNKYSQKLLLNMLDSHCIHCNEQSGSGGGEEPISAYDFVYLPIDFNNKCNVGYGFVNLTSPEAAWRLYKAFHMQPWEVFNSRKICQVTYARLQGLEALKDHFKNSKFACDDDEYMPVFFSPPRDGKQLTEPSPIGSRNSTSIARLRSTTTTTTTTTTSTKASSSAEDDDDDGDDDDEECPDSNSSMLSEALLNLTTISQE</sequence>
<gene>
    <name evidence="1" type="ORF">IHE45_04G008700</name>
</gene>
<dbReference type="Proteomes" id="UP000827976">
    <property type="component" value="Chromosome 4"/>
</dbReference>
<proteinExistence type="predicted"/>